<accession>A0A2Y9C3J7</accession>
<dbReference type="PANTHER" id="PTHR22911">
    <property type="entry name" value="ACYL-MALONYL CONDENSING ENZYME-RELATED"/>
    <property type="match status" value="1"/>
</dbReference>
<dbReference type="Proteomes" id="UP000245839">
    <property type="component" value="Unassembled WGS sequence"/>
</dbReference>
<feature type="transmembrane region" description="Helical" evidence="6">
    <location>
        <begin position="132"/>
        <end position="151"/>
    </location>
</feature>
<dbReference type="EMBL" id="QGDJ01000001">
    <property type="protein sequence ID" value="PWJ21665.1"/>
    <property type="molecule type" value="Genomic_DNA"/>
</dbReference>
<name>A0A2Y9C3J7_9RHOB</name>
<dbReference type="OrthoDB" id="8478503at2"/>
<dbReference type="Proteomes" id="UP000251571">
    <property type="component" value="Unassembled WGS sequence"/>
</dbReference>
<keyword evidence="3 6" id="KW-0812">Transmembrane</keyword>
<dbReference type="RefSeq" id="WP_109562313.1">
    <property type="nucleotide sequence ID" value="NZ_QGDJ01000001.1"/>
</dbReference>
<dbReference type="EMBL" id="UETC01000001">
    <property type="protein sequence ID" value="SSA37943.1"/>
    <property type="molecule type" value="Genomic_DNA"/>
</dbReference>
<evidence type="ECO:0000256" key="6">
    <source>
        <dbReference type="SAM" id="Phobius"/>
    </source>
</evidence>
<evidence type="ECO:0000256" key="3">
    <source>
        <dbReference type="ARBA" id="ARBA00022692"/>
    </source>
</evidence>
<feature type="transmembrane region" description="Helical" evidence="6">
    <location>
        <begin position="163"/>
        <end position="181"/>
    </location>
</feature>
<feature type="transmembrane region" description="Helical" evidence="6">
    <location>
        <begin position="48"/>
        <end position="71"/>
    </location>
</feature>
<feature type="transmembrane region" description="Helical" evidence="6">
    <location>
        <begin position="108"/>
        <end position="125"/>
    </location>
</feature>
<evidence type="ECO:0000313" key="9">
    <source>
        <dbReference type="EMBL" id="SSA37943.1"/>
    </source>
</evidence>
<dbReference type="InterPro" id="IPR000620">
    <property type="entry name" value="EamA_dom"/>
</dbReference>
<feature type="transmembrane region" description="Helical" evidence="6">
    <location>
        <begin position="16"/>
        <end position="36"/>
    </location>
</feature>
<feature type="domain" description="EamA" evidence="7">
    <location>
        <begin position="17"/>
        <end position="147"/>
    </location>
</feature>
<protein>
    <submittedName>
        <fullName evidence="9">EamA domain-containing membrane protein RarD</fullName>
    </submittedName>
</protein>
<keyword evidence="10" id="KW-1185">Reference proteome</keyword>
<dbReference type="GO" id="GO:0016020">
    <property type="term" value="C:membrane"/>
    <property type="evidence" value="ECO:0007669"/>
    <property type="project" value="UniProtKB-SubCell"/>
</dbReference>
<sequence length="306" mass="31625">MAEALAFPPDRIRSAIVLRVLAAGLATGIGICIHGASKAGATTGQVVLMRAALSIPFLILWFWLTGPLSALRPSTPRAHLVRGLLGGTVMILNFYALGQLPVAHAQTISYLAPILAVPAAVVILGERLSVKAVLAVSLGFAGMIAMLYTTAANPDWGAAELSGMLAGLASAALMAVLRVWIRRMTLTETTASIALTFAVIASGVGLAATLVTGWTAMTPTLWAWLGAAAVFGAATHIAATEAARRAPIGVLAAYDYSGLVFAVALDFLLFASLPGPWAWLGIALIVGAGGLSAWTPRPEGTFFRLK</sequence>
<dbReference type="AlphaFoldDB" id="A0A2Y9C3J7"/>
<keyword evidence="4 6" id="KW-1133">Transmembrane helix</keyword>
<dbReference type="PANTHER" id="PTHR22911:SF6">
    <property type="entry name" value="SOLUTE CARRIER FAMILY 35 MEMBER G1"/>
    <property type="match status" value="1"/>
</dbReference>
<gene>
    <name evidence="8" type="ORF">BCF38_10171</name>
    <name evidence="9" type="ORF">SAMN05421539_10171</name>
</gene>
<evidence type="ECO:0000313" key="10">
    <source>
        <dbReference type="Proteomes" id="UP000245839"/>
    </source>
</evidence>
<comment type="subcellular location">
    <subcellularLocation>
        <location evidence="1">Membrane</location>
        <topology evidence="1">Multi-pass membrane protein</topology>
    </subcellularLocation>
</comment>
<proteinExistence type="inferred from homology"/>
<comment type="similarity">
    <text evidence="2">Belongs to the drug/metabolite transporter (DMT) superfamily. 10 TMS drug/metabolite exporter (DME) (TC 2.A.7.3) family.</text>
</comment>
<evidence type="ECO:0000313" key="11">
    <source>
        <dbReference type="Proteomes" id="UP000251571"/>
    </source>
</evidence>
<dbReference type="InterPro" id="IPR037185">
    <property type="entry name" value="EmrE-like"/>
</dbReference>
<feature type="transmembrane region" description="Helical" evidence="6">
    <location>
        <begin position="251"/>
        <end position="271"/>
    </location>
</feature>
<feature type="transmembrane region" description="Helical" evidence="6">
    <location>
        <begin position="193"/>
        <end position="215"/>
    </location>
</feature>
<organism evidence="9 11">
    <name type="scientific">Jannaschia seohaensis</name>
    <dbReference type="NCBI Taxonomy" id="475081"/>
    <lineage>
        <taxon>Bacteria</taxon>
        <taxon>Pseudomonadati</taxon>
        <taxon>Pseudomonadota</taxon>
        <taxon>Alphaproteobacteria</taxon>
        <taxon>Rhodobacterales</taxon>
        <taxon>Roseobacteraceae</taxon>
        <taxon>Jannaschia</taxon>
    </lineage>
</organism>
<reference evidence="9 11" key="1">
    <citation type="submission" date="2016-10" db="EMBL/GenBank/DDBJ databases">
        <authorList>
            <person name="Cai Z."/>
        </authorList>
    </citation>
    <scope>NUCLEOTIDE SEQUENCE [LARGE SCALE GENOMIC DNA]</scope>
    <source>
        <strain evidence="9 11">DSM 25227</strain>
    </source>
</reference>
<evidence type="ECO:0000256" key="4">
    <source>
        <dbReference type="ARBA" id="ARBA00022989"/>
    </source>
</evidence>
<evidence type="ECO:0000256" key="2">
    <source>
        <dbReference type="ARBA" id="ARBA00009853"/>
    </source>
</evidence>
<keyword evidence="5 6" id="KW-0472">Membrane</keyword>
<evidence type="ECO:0000313" key="8">
    <source>
        <dbReference type="EMBL" id="PWJ21665.1"/>
    </source>
</evidence>
<feature type="transmembrane region" description="Helical" evidence="6">
    <location>
        <begin position="277"/>
        <end position="296"/>
    </location>
</feature>
<evidence type="ECO:0000256" key="5">
    <source>
        <dbReference type="ARBA" id="ARBA00023136"/>
    </source>
</evidence>
<dbReference type="SUPFAM" id="SSF103481">
    <property type="entry name" value="Multidrug resistance efflux transporter EmrE"/>
    <property type="match status" value="2"/>
</dbReference>
<reference evidence="8 10" key="2">
    <citation type="submission" date="2018-03" db="EMBL/GenBank/DDBJ databases">
        <title>Genomic Encyclopedia of Archaeal and Bacterial Type Strains, Phase II (KMG-II): from individual species to whole genera.</title>
        <authorList>
            <person name="Goeker M."/>
        </authorList>
    </citation>
    <scope>NUCLEOTIDE SEQUENCE [LARGE SCALE GENOMIC DNA]</scope>
    <source>
        <strain evidence="8 10">DSM 25227</strain>
    </source>
</reference>
<evidence type="ECO:0000259" key="7">
    <source>
        <dbReference type="Pfam" id="PF00892"/>
    </source>
</evidence>
<dbReference type="Pfam" id="PF00892">
    <property type="entry name" value="EamA"/>
    <property type="match status" value="1"/>
</dbReference>
<evidence type="ECO:0000256" key="1">
    <source>
        <dbReference type="ARBA" id="ARBA00004141"/>
    </source>
</evidence>
<feature type="transmembrane region" description="Helical" evidence="6">
    <location>
        <begin position="221"/>
        <end position="239"/>
    </location>
</feature>